<gene>
    <name evidence="6" type="ORF">MOP44_07340</name>
</gene>
<dbReference type="CDD" id="cd07989">
    <property type="entry name" value="LPLAT_AGPAT-like"/>
    <property type="match status" value="1"/>
</dbReference>
<keyword evidence="4" id="KW-0812">Transmembrane</keyword>
<evidence type="ECO:0000313" key="6">
    <source>
        <dbReference type="EMBL" id="UWZ85749.1"/>
    </source>
</evidence>
<dbReference type="KEGG" id="orp:MOP44_07340"/>
<reference evidence="6" key="1">
    <citation type="submission" date="2021-04" db="EMBL/GenBank/DDBJ databases">
        <title>Phylogenetic analysis of Acidobacteriaceae.</title>
        <authorList>
            <person name="Qiu L."/>
            <person name="Zhang Q."/>
        </authorList>
    </citation>
    <scope>NUCLEOTIDE SEQUENCE</scope>
    <source>
        <strain evidence="6">DSM 25168</strain>
    </source>
</reference>
<proteinExistence type="predicted"/>
<evidence type="ECO:0000256" key="2">
    <source>
        <dbReference type="ARBA" id="ARBA00022679"/>
    </source>
</evidence>
<dbReference type="InterPro" id="IPR002123">
    <property type="entry name" value="Plipid/glycerol_acylTrfase"/>
</dbReference>
<dbReference type="GO" id="GO:0003841">
    <property type="term" value="F:1-acylglycerol-3-phosphate O-acyltransferase activity"/>
    <property type="evidence" value="ECO:0007669"/>
    <property type="project" value="TreeGrafter"/>
</dbReference>
<sequence>MTRRPDPLTFWQRWRSNIFRAPFFFGGTAMFGTAALIASLWAKTGRTQHRIAQVWARTCVFLSGARLDVIGAENLRKHPVAVYAANHTSYMDTPVVFSTLPFQFRILAKKELWSLPFIGWYLNRSGQIPIDTDNPRATLSSLSAGVKALRAGMPLFVFPEGSRTPDGELKTFLAGAAYLAIRAQVPVVPIALSGVYDLLPIHTSHFYPCEVALMAGEPIETSGMTPRQVDELTERLRSEIARMLSAAPSVCAVSAESR</sequence>
<dbReference type="RefSeq" id="WP_260795344.1">
    <property type="nucleotide sequence ID" value="NZ_CP093313.1"/>
</dbReference>
<dbReference type="PANTHER" id="PTHR10434:SF11">
    <property type="entry name" value="1-ACYL-SN-GLYCEROL-3-PHOSPHATE ACYLTRANSFERASE"/>
    <property type="match status" value="1"/>
</dbReference>
<dbReference type="SMART" id="SM00563">
    <property type="entry name" value="PlsC"/>
    <property type="match status" value="1"/>
</dbReference>
<keyword evidence="2" id="KW-0808">Transferase</keyword>
<keyword evidence="7" id="KW-1185">Reference proteome</keyword>
<dbReference type="GO" id="GO:0006654">
    <property type="term" value="P:phosphatidic acid biosynthetic process"/>
    <property type="evidence" value="ECO:0007669"/>
    <property type="project" value="TreeGrafter"/>
</dbReference>
<dbReference type="AlphaFoldDB" id="A0A9J7BXA3"/>
<keyword evidence="3 6" id="KW-0012">Acyltransferase</keyword>
<dbReference type="Proteomes" id="UP001059380">
    <property type="component" value="Chromosome"/>
</dbReference>
<evidence type="ECO:0000256" key="4">
    <source>
        <dbReference type="SAM" id="Phobius"/>
    </source>
</evidence>
<feature type="domain" description="Phospholipid/glycerol acyltransferase" evidence="5">
    <location>
        <begin position="81"/>
        <end position="195"/>
    </location>
</feature>
<evidence type="ECO:0000313" key="7">
    <source>
        <dbReference type="Proteomes" id="UP001059380"/>
    </source>
</evidence>
<evidence type="ECO:0000256" key="3">
    <source>
        <dbReference type="ARBA" id="ARBA00023315"/>
    </source>
</evidence>
<name>A0A9J7BXA3_9BACT</name>
<dbReference type="EMBL" id="CP093313">
    <property type="protein sequence ID" value="UWZ85749.1"/>
    <property type="molecule type" value="Genomic_DNA"/>
</dbReference>
<evidence type="ECO:0000259" key="5">
    <source>
        <dbReference type="SMART" id="SM00563"/>
    </source>
</evidence>
<protein>
    <submittedName>
        <fullName evidence="6">1-acyl-sn-glycerol-3-phosphate acyltransferase</fullName>
    </submittedName>
</protein>
<feature type="transmembrane region" description="Helical" evidence="4">
    <location>
        <begin position="21"/>
        <end position="42"/>
    </location>
</feature>
<dbReference type="SUPFAM" id="SSF69593">
    <property type="entry name" value="Glycerol-3-phosphate (1)-acyltransferase"/>
    <property type="match status" value="1"/>
</dbReference>
<organism evidence="6 7">
    <name type="scientific">Occallatibacter riparius</name>
    <dbReference type="NCBI Taxonomy" id="1002689"/>
    <lineage>
        <taxon>Bacteria</taxon>
        <taxon>Pseudomonadati</taxon>
        <taxon>Acidobacteriota</taxon>
        <taxon>Terriglobia</taxon>
        <taxon>Terriglobales</taxon>
        <taxon>Acidobacteriaceae</taxon>
        <taxon>Occallatibacter</taxon>
    </lineage>
</organism>
<accession>A0A9J7BXA3</accession>
<dbReference type="Pfam" id="PF01553">
    <property type="entry name" value="Acyltransferase"/>
    <property type="match status" value="1"/>
</dbReference>
<evidence type="ECO:0000256" key="1">
    <source>
        <dbReference type="ARBA" id="ARBA00005189"/>
    </source>
</evidence>
<comment type="pathway">
    <text evidence="1">Lipid metabolism.</text>
</comment>
<dbReference type="PANTHER" id="PTHR10434">
    <property type="entry name" value="1-ACYL-SN-GLYCEROL-3-PHOSPHATE ACYLTRANSFERASE"/>
    <property type="match status" value="1"/>
</dbReference>
<keyword evidence="4" id="KW-0472">Membrane</keyword>
<keyword evidence="4" id="KW-1133">Transmembrane helix</keyword>